<evidence type="ECO:0000313" key="7">
    <source>
        <dbReference type="EMBL" id="PTU30597.1"/>
    </source>
</evidence>
<keyword evidence="7" id="KW-0282">Flagellum</keyword>
<dbReference type="GO" id="GO:0005198">
    <property type="term" value="F:structural molecule activity"/>
    <property type="evidence" value="ECO:0007669"/>
    <property type="project" value="UniProtKB-UniRule"/>
</dbReference>
<evidence type="ECO:0000256" key="2">
    <source>
        <dbReference type="ARBA" id="ARBA00022525"/>
    </source>
</evidence>
<evidence type="ECO:0000256" key="4">
    <source>
        <dbReference type="RuleBase" id="RU362073"/>
    </source>
</evidence>
<keyword evidence="7" id="KW-0969">Cilium</keyword>
<keyword evidence="2 4" id="KW-0964">Secreted</keyword>
<dbReference type="EMBL" id="QANS01000005">
    <property type="protein sequence ID" value="PTU30597.1"/>
    <property type="molecule type" value="Genomic_DNA"/>
</dbReference>
<dbReference type="Gene3D" id="1.20.1330.10">
    <property type="entry name" value="f41 fragment of flagellin, N-terminal domain"/>
    <property type="match status" value="1"/>
</dbReference>
<organism evidence="7 8">
    <name type="scientific">Stenotrophobium rhamnosiphilum</name>
    <dbReference type="NCBI Taxonomy" id="2029166"/>
    <lineage>
        <taxon>Bacteria</taxon>
        <taxon>Pseudomonadati</taxon>
        <taxon>Pseudomonadota</taxon>
        <taxon>Gammaproteobacteria</taxon>
        <taxon>Nevskiales</taxon>
        <taxon>Nevskiaceae</taxon>
        <taxon>Stenotrophobium</taxon>
    </lineage>
</organism>
<name>A0A2T5MDH0_9GAMM</name>
<feature type="domain" description="Flagellin N-terminal" evidence="5">
    <location>
        <begin position="5"/>
        <end position="142"/>
    </location>
</feature>
<dbReference type="PANTHER" id="PTHR42792">
    <property type="entry name" value="FLAGELLIN"/>
    <property type="match status" value="1"/>
</dbReference>
<protein>
    <recommendedName>
        <fullName evidence="4">Flagellin</fullName>
    </recommendedName>
</protein>
<keyword evidence="3 4" id="KW-0975">Bacterial flagellum</keyword>
<evidence type="ECO:0000256" key="1">
    <source>
        <dbReference type="ARBA" id="ARBA00005709"/>
    </source>
</evidence>
<dbReference type="GO" id="GO:0009288">
    <property type="term" value="C:bacterial-type flagellum"/>
    <property type="evidence" value="ECO:0007669"/>
    <property type="project" value="UniProtKB-SubCell"/>
</dbReference>
<dbReference type="OrthoDB" id="9796789at2"/>
<dbReference type="Gene3D" id="3.30.70.2120">
    <property type="match status" value="1"/>
</dbReference>
<dbReference type="RefSeq" id="WP_107940969.1">
    <property type="nucleotide sequence ID" value="NZ_QANS01000005.1"/>
</dbReference>
<gene>
    <name evidence="7" type="ORF">CJD38_13910</name>
</gene>
<evidence type="ECO:0000313" key="8">
    <source>
        <dbReference type="Proteomes" id="UP000244248"/>
    </source>
</evidence>
<comment type="function">
    <text evidence="4">Flagellin is the subunit protein which polymerizes to form the filaments of bacterial flagella.</text>
</comment>
<proteinExistence type="inferred from homology"/>
<dbReference type="InterPro" id="IPR001029">
    <property type="entry name" value="Flagellin_N"/>
</dbReference>
<dbReference type="PRINTS" id="PR00207">
    <property type="entry name" value="FLAGELLIN"/>
</dbReference>
<dbReference type="Pfam" id="PF00669">
    <property type="entry name" value="Flagellin_N"/>
    <property type="match status" value="1"/>
</dbReference>
<dbReference type="InterPro" id="IPR046358">
    <property type="entry name" value="Flagellin_C"/>
</dbReference>
<dbReference type="PANTHER" id="PTHR42792:SF2">
    <property type="entry name" value="FLAGELLIN"/>
    <property type="match status" value="1"/>
</dbReference>
<dbReference type="Proteomes" id="UP000244248">
    <property type="component" value="Unassembled WGS sequence"/>
</dbReference>
<reference evidence="7 8" key="1">
    <citation type="submission" date="2018-04" db="EMBL/GenBank/DDBJ databases">
        <title>Novel species isolated from glacier.</title>
        <authorList>
            <person name="Liu Q."/>
            <person name="Xin Y.-H."/>
        </authorList>
    </citation>
    <scope>NUCLEOTIDE SEQUENCE [LARGE SCALE GENOMIC DNA]</scope>
    <source>
        <strain evidence="7 8">GT1R17</strain>
    </source>
</reference>
<dbReference type="Pfam" id="PF00700">
    <property type="entry name" value="Flagellin_C"/>
    <property type="match status" value="1"/>
</dbReference>
<dbReference type="AlphaFoldDB" id="A0A2T5MDH0"/>
<sequence>MSSVINTNVMSLVAQQNLSNSQSSLQTSMSRLSSGMRINSAKDDAAGLGISQRMTAQINGLDQAARNANDGISLTQTAEGALQQVTTNLQRIRELAVQSANGSNSSIDRASLNAEAQQLMSENNRVAQQQQYNGVNLLDGSFSNQSFQIGANAGQVITVGSIVNANASALGTYTSASVTGAAATTLTAVTAGDLTINGVSVGAVGAASSATQRASQIRDAINSVADQTGVFAINDTGTTVTLNSSGNSGITVAMSGTGTTATTGLTAAVTAAATQTGYATLDLSTSAGATLALTQMDAALNDVNTARGNLGAYQSRFASVISNLQTTSTNLSAARSRITDADFAQETANMTRAQILQQAGTAMVAQANSAPQGVLKLLQG</sequence>
<dbReference type="SUPFAM" id="SSF64518">
    <property type="entry name" value="Phase 1 flagellin"/>
    <property type="match status" value="1"/>
</dbReference>
<feature type="domain" description="Flagellin C-terminal" evidence="6">
    <location>
        <begin position="294"/>
        <end position="378"/>
    </location>
</feature>
<dbReference type="Gene3D" id="6.10.10.10">
    <property type="entry name" value="Flagellar export chaperone, C-terminal domain"/>
    <property type="match status" value="1"/>
</dbReference>
<evidence type="ECO:0000259" key="5">
    <source>
        <dbReference type="Pfam" id="PF00669"/>
    </source>
</evidence>
<comment type="subcellular location">
    <subcellularLocation>
        <location evidence="4">Secreted</location>
    </subcellularLocation>
    <subcellularLocation>
        <location evidence="4">Bacterial flagellum</location>
    </subcellularLocation>
</comment>
<keyword evidence="7" id="KW-0966">Cell projection</keyword>
<comment type="similarity">
    <text evidence="1 4">Belongs to the bacterial flagellin family.</text>
</comment>
<evidence type="ECO:0000256" key="3">
    <source>
        <dbReference type="ARBA" id="ARBA00023143"/>
    </source>
</evidence>
<dbReference type="GO" id="GO:0005576">
    <property type="term" value="C:extracellular region"/>
    <property type="evidence" value="ECO:0007669"/>
    <property type="project" value="UniProtKB-SubCell"/>
</dbReference>
<keyword evidence="8" id="KW-1185">Reference proteome</keyword>
<comment type="caution">
    <text evidence="7">The sequence shown here is derived from an EMBL/GenBank/DDBJ whole genome shotgun (WGS) entry which is preliminary data.</text>
</comment>
<evidence type="ECO:0000259" key="6">
    <source>
        <dbReference type="Pfam" id="PF00700"/>
    </source>
</evidence>
<accession>A0A2T5MDH0</accession>
<dbReference type="InterPro" id="IPR001492">
    <property type="entry name" value="Flagellin"/>
</dbReference>
<dbReference type="InterPro" id="IPR042187">
    <property type="entry name" value="Flagellin_C_sub2"/>
</dbReference>